<dbReference type="GO" id="GO:0042796">
    <property type="term" value="P:snRNA transcription by RNA polymerase III"/>
    <property type="evidence" value="ECO:0007669"/>
    <property type="project" value="TreeGrafter"/>
</dbReference>
<protein>
    <submittedName>
        <fullName evidence="10">Uncharacterized protein</fullName>
    </submittedName>
</protein>
<dbReference type="PANTHER" id="PTHR46621:SF1">
    <property type="entry name" value="SNRNA-ACTIVATING PROTEIN COMPLEX SUBUNIT 4"/>
    <property type="match status" value="1"/>
</dbReference>
<dbReference type="SMART" id="SM00717">
    <property type="entry name" value="SANT"/>
    <property type="match status" value="3"/>
</dbReference>
<sequence>MPERSVGRPWTAQEDDFLANAVAIHGEVDNWKAVALSVPGRTNKACRKRWLHSLSPNVKKTAWTKEEDNLLLELYGVHSAKWAVIARNIPGRTDDACSKRYREALDPALKKDEWTPEEDEKLVQAYKRLGGRWGQVRHELQRSGLGCRNRWRLLERKRMTAPLSEPQGATSSTVTSNAPTVQLGPFPSPLVWPPVPMADPPPYWGGRMSQDDAVTSATLPATHLSHVRSHNGDKSLGEPPAAMQQTQTAAQAVNYPAPFHYSSSSLSSALSSPHLHALQYEKGTPATASIELQSQVVPTVSVPPVKTLSTALPRFDYGSASSSHTNPSSSTSPVTQAADYTRDMHQSAMYEDCSSQFDQLQRSIPHAVIPIHTPSPLHPVRVDHYSATVRHEERSLSHTALANHHQSAPQSNSFRTGGSAGSYFAPSQMAEQQGSHISSSMSPALVGSALDRSDGYYRMSPQPQLDVSVQHALLPPDPLYLSEPRAGYAHQHDAPRTRIVEMTHGKEHRGEYYHAHVLPVQRQVHPLSRPPTAAPPETRYLPQRSDPRSATPTPRPEPGPAHNTLDQYYTSTSAQSSQFVHRTPTVPKVMGTPYATRPLSRDGSSADPAEPNPSTFRIVSRQRARSTLPRKRPDTQAPLRLSSELQATPDPSVKPYACGHQSCWPTNAASSSARYCTSRGLSDHNKIVHPDDSGGNRPYRCGLEGCGKSWKSINGLQYHLQISKAHFQHAITSTYVVSYISGLSVPASMEASTSTEGEDKTRKQYQCPHQNCPNRYKQLSGLRYHLAHGHPVELPKQLDLVPPALSRKLAEKMRYQGSALPPSDHQTSNSGPAASPRPTQGPGSSAPNS</sequence>
<dbReference type="InterPro" id="IPR013087">
    <property type="entry name" value="Znf_C2H2_type"/>
</dbReference>
<evidence type="ECO:0000256" key="1">
    <source>
        <dbReference type="ARBA" id="ARBA00023015"/>
    </source>
</evidence>
<dbReference type="Gene3D" id="3.30.160.60">
    <property type="entry name" value="Classic Zinc Finger"/>
    <property type="match status" value="1"/>
</dbReference>
<dbReference type="SUPFAM" id="SSF46689">
    <property type="entry name" value="Homeodomain-like"/>
    <property type="match status" value="2"/>
</dbReference>
<dbReference type="EMBL" id="KN824897">
    <property type="protein sequence ID" value="KIK98334.1"/>
    <property type="molecule type" value="Genomic_DNA"/>
</dbReference>
<keyword evidence="2" id="KW-0238">DNA-binding</keyword>
<feature type="domain" description="HTH myb-type" evidence="9">
    <location>
        <begin position="55"/>
        <end position="109"/>
    </location>
</feature>
<feature type="domain" description="C2H2-type" evidence="8">
    <location>
        <begin position="765"/>
        <end position="795"/>
    </location>
</feature>
<dbReference type="PROSITE" id="PS51294">
    <property type="entry name" value="HTH_MYB"/>
    <property type="match status" value="3"/>
</dbReference>
<dbReference type="GO" id="GO:0001006">
    <property type="term" value="F:RNA polymerase III type 3 promoter sequence-specific DNA binding"/>
    <property type="evidence" value="ECO:0007669"/>
    <property type="project" value="TreeGrafter"/>
</dbReference>
<feature type="compositionally biased region" description="Polar residues" evidence="6">
    <location>
        <begin position="429"/>
        <end position="442"/>
    </location>
</feature>
<evidence type="ECO:0000259" key="7">
    <source>
        <dbReference type="PROSITE" id="PS50090"/>
    </source>
</evidence>
<evidence type="ECO:0000256" key="2">
    <source>
        <dbReference type="ARBA" id="ARBA00023125"/>
    </source>
</evidence>
<dbReference type="Proteomes" id="UP000054538">
    <property type="component" value="Unassembled WGS sequence"/>
</dbReference>
<evidence type="ECO:0000256" key="6">
    <source>
        <dbReference type="SAM" id="MobiDB-lite"/>
    </source>
</evidence>
<evidence type="ECO:0000256" key="4">
    <source>
        <dbReference type="ARBA" id="ARBA00023242"/>
    </source>
</evidence>
<evidence type="ECO:0000259" key="9">
    <source>
        <dbReference type="PROSITE" id="PS51294"/>
    </source>
</evidence>
<feature type="compositionally biased region" description="Low complexity" evidence="6">
    <location>
        <begin position="319"/>
        <end position="333"/>
    </location>
</feature>
<reference evidence="11" key="2">
    <citation type="submission" date="2015-01" db="EMBL/GenBank/DDBJ databases">
        <title>Evolutionary Origins and Diversification of the Mycorrhizal Mutualists.</title>
        <authorList>
            <consortium name="DOE Joint Genome Institute"/>
            <consortium name="Mycorrhizal Genomics Consortium"/>
            <person name="Kohler A."/>
            <person name="Kuo A."/>
            <person name="Nagy L.G."/>
            <person name="Floudas D."/>
            <person name="Copeland A."/>
            <person name="Barry K.W."/>
            <person name="Cichocki N."/>
            <person name="Veneault-Fourrey C."/>
            <person name="LaButti K."/>
            <person name="Lindquist E.A."/>
            <person name="Lipzen A."/>
            <person name="Lundell T."/>
            <person name="Morin E."/>
            <person name="Murat C."/>
            <person name="Riley R."/>
            <person name="Ohm R."/>
            <person name="Sun H."/>
            <person name="Tunlid A."/>
            <person name="Henrissat B."/>
            <person name="Grigoriev I.V."/>
            <person name="Hibbett D.S."/>
            <person name="Martin F."/>
        </authorList>
    </citation>
    <scope>NUCLEOTIDE SEQUENCE [LARGE SCALE GENOMIC DNA]</scope>
    <source>
        <strain evidence="11">Ve08.2h10</strain>
    </source>
</reference>
<dbReference type="Pfam" id="PF13921">
    <property type="entry name" value="Myb_DNA-bind_6"/>
    <property type="match status" value="1"/>
</dbReference>
<organism evidence="10 11">
    <name type="scientific">Paxillus rubicundulus Ve08.2h10</name>
    <dbReference type="NCBI Taxonomy" id="930991"/>
    <lineage>
        <taxon>Eukaryota</taxon>
        <taxon>Fungi</taxon>
        <taxon>Dikarya</taxon>
        <taxon>Basidiomycota</taxon>
        <taxon>Agaricomycotina</taxon>
        <taxon>Agaricomycetes</taxon>
        <taxon>Agaricomycetidae</taxon>
        <taxon>Boletales</taxon>
        <taxon>Paxilineae</taxon>
        <taxon>Paxillaceae</taxon>
        <taxon>Paxillus</taxon>
    </lineage>
</organism>
<evidence type="ECO:0000259" key="8">
    <source>
        <dbReference type="PROSITE" id="PS50157"/>
    </source>
</evidence>
<feature type="domain" description="HTH myb-type" evidence="9">
    <location>
        <begin position="110"/>
        <end position="159"/>
    </location>
</feature>
<dbReference type="InterPro" id="IPR001005">
    <property type="entry name" value="SANT/Myb"/>
</dbReference>
<keyword evidence="5" id="KW-0479">Metal-binding</keyword>
<keyword evidence="4" id="KW-0539">Nucleus</keyword>
<evidence type="ECO:0000256" key="5">
    <source>
        <dbReference type="PROSITE-ProRule" id="PRU00042"/>
    </source>
</evidence>
<keyword evidence="11" id="KW-1185">Reference proteome</keyword>
<dbReference type="PROSITE" id="PS00028">
    <property type="entry name" value="ZINC_FINGER_C2H2_1"/>
    <property type="match status" value="1"/>
</dbReference>
<feature type="compositionally biased region" description="Polar residues" evidence="6">
    <location>
        <begin position="400"/>
        <end position="416"/>
    </location>
</feature>
<feature type="compositionally biased region" description="Polar residues" evidence="6">
    <location>
        <begin position="824"/>
        <end position="849"/>
    </location>
</feature>
<feature type="domain" description="Myb-like" evidence="7">
    <location>
        <begin position="106"/>
        <end position="155"/>
    </location>
</feature>
<feature type="domain" description="Myb-like" evidence="7">
    <location>
        <begin position="9"/>
        <end position="54"/>
    </location>
</feature>
<feature type="domain" description="Myb-like" evidence="7">
    <location>
        <begin position="55"/>
        <end position="105"/>
    </location>
</feature>
<dbReference type="InterPro" id="IPR009057">
    <property type="entry name" value="Homeodomain-like_sf"/>
</dbReference>
<dbReference type="SMART" id="SM00355">
    <property type="entry name" value="ZnF_C2H2"/>
    <property type="match status" value="3"/>
</dbReference>
<dbReference type="Pfam" id="PF00249">
    <property type="entry name" value="Myb_DNA-binding"/>
    <property type="match status" value="1"/>
</dbReference>
<evidence type="ECO:0000313" key="10">
    <source>
        <dbReference type="EMBL" id="KIK98334.1"/>
    </source>
</evidence>
<feature type="region of interest" description="Disordered" evidence="6">
    <location>
        <begin position="318"/>
        <end position="337"/>
    </location>
</feature>
<feature type="region of interest" description="Disordered" evidence="6">
    <location>
        <begin position="525"/>
        <end position="648"/>
    </location>
</feature>
<name>A0A0D0E8A7_9AGAM</name>
<feature type="region of interest" description="Disordered" evidence="6">
    <location>
        <begin position="400"/>
        <end position="442"/>
    </location>
</feature>
<dbReference type="PROSITE" id="PS50090">
    <property type="entry name" value="MYB_LIKE"/>
    <property type="match status" value="3"/>
</dbReference>
<dbReference type="CDD" id="cd00167">
    <property type="entry name" value="SANT"/>
    <property type="match status" value="2"/>
</dbReference>
<dbReference type="GO" id="GO:0000978">
    <property type="term" value="F:RNA polymerase II cis-regulatory region sequence-specific DNA binding"/>
    <property type="evidence" value="ECO:0007669"/>
    <property type="project" value="TreeGrafter"/>
</dbReference>
<dbReference type="OrthoDB" id="2143914at2759"/>
<gene>
    <name evidence="10" type="ORF">PAXRUDRAFT_697793</name>
</gene>
<dbReference type="AlphaFoldDB" id="A0A0D0E8A7"/>
<proteinExistence type="predicted"/>
<feature type="compositionally biased region" description="Low complexity" evidence="6">
    <location>
        <begin position="567"/>
        <end position="578"/>
    </location>
</feature>
<dbReference type="PANTHER" id="PTHR46621">
    <property type="entry name" value="SNRNA-ACTIVATING PROTEIN COMPLEX SUBUNIT 4"/>
    <property type="match status" value="1"/>
</dbReference>
<dbReference type="GO" id="GO:0042795">
    <property type="term" value="P:snRNA transcription by RNA polymerase II"/>
    <property type="evidence" value="ECO:0007669"/>
    <property type="project" value="TreeGrafter"/>
</dbReference>
<dbReference type="InterPro" id="IPR017930">
    <property type="entry name" value="Myb_dom"/>
</dbReference>
<dbReference type="GO" id="GO:0008270">
    <property type="term" value="F:zinc ion binding"/>
    <property type="evidence" value="ECO:0007669"/>
    <property type="project" value="UniProtKB-KW"/>
</dbReference>
<dbReference type="STRING" id="930991.A0A0D0E8A7"/>
<feature type="region of interest" description="Disordered" evidence="6">
    <location>
        <begin position="751"/>
        <end position="772"/>
    </location>
</feature>
<dbReference type="HOGENOM" id="CLU_021970_0_0_1"/>
<evidence type="ECO:0000256" key="3">
    <source>
        <dbReference type="ARBA" id="ARBA00023163"/>
    </source>
</evidence>
<dbReference type="PROSITE" id="PS50157">
    <property type="entry name" value="ZINC_FINGER_C2H2_2"/>
    <property type="match status" value="1"/>
</dbReference>
<dbReference type="InParanoid" id="A0A0D0E8A7"/>
<keyword evidence="3" id="KW-0804">Transcription</keyword>
<keyword evidence="5" id="KW-0862">Zinc</keyword>
<dbReference type="InterPro" id="IPR051575">
    <property type="entry name" value="Myb-like_DNA-bd"/>
</dbReference>
<feature type="region of interest" description="Disordered" evidence="6">
    <location>
        <begin position="811"/>
        <end position="849"/>
    </location>
</feature>
<dbReference type="GO" id="GO:0019185">
    <property type="term" value="C:snRNA-activating protein complex"/>
    <property type="evidence" value="ECO:0007669"/>
    <property type="project" value="TreeGrafter"/>
</dbReference>
<keyword evidence="5" id="KW-0863">Zinc-finger</keyword>
<keyword evidence="1" id="KW-0805">Transcription regulation</keyword>
<dbReference type="Gene3D" id="1.10.10.60">
    <property type="entry name" value="Homeodomain-like"/>
    <property type="match status" value="3"/>
</dbReference>
<accession>A0A0D0E8A7</accession>
<evidence type="ECO:0000313" key="11">
    <source>
        <dbReference type="Proteomes" id="UP000054538"/>
    </source>
</evidence>
<feature type="compositionally biased region" description="Basic residues" evidence="6">
    <location>
        <begin position="620"/>
        <end position="630"/>
    </location>
</feature>
<feature type="domain" description="HTH myb-type" evidence="9">
    <location>
        <begin position="1"/>
        <end position="50"/>
    </location>
</feature>
<reference evidence="10 11" key="1">
    <citation type="submission" date="2014-04" db="EMBL/GenBank/DDBJ databases">
        <authorList>
            <consortium name="DOE Joint Genome Institute"/>
            <person name="Kuo A."/>
            <person name="Kohler A."/>
            <person name="Jargeat P."/>
            <person name="Nagy L.G."/>
            <person name="Floudas D."/>
            <person name="Copeland A."/>
            <person name="Barry K.W."/>
            <person name="Cichocki N."/>
            <person name="Veneault-Fourrey C."/>
            <person name="LaButti K."/>
            <person name="Lindquist E.A."/>
            <person name="Lipzen A."/>
            <person name="Lundell T."/>
            <person name="Morin E."/>
            <person name="Murat C."/>
            <person name="Sun H."/>
            <person name="Tunlid A."/>
            <person name="Henrissat B."/>
            <person name="Grigoriev I.V."/>
            <person name="Hibbett D.S."/>
            <person name="Martin F."/>
            <person name="Nordberg H.P."/>
            <person name="Cantor M.N."/>
            <person name="Hua S.X."/>
        </authorList>
    </citation>
    <scope>NUCLEOTIDE SEQUENCE [LARGE SCALE GENOMIC DNA]</scope>
    <source>
        <strain evidence="10 11">Ve08.2h10</strain>
    </source>
</reference>